<dbReference type="Gene3D" id="3.40.250.10">
    <property type="entry name" value="Rhodanese-like domain"/>
    <property type="match status" value="1"/>
</dbReference>
<dbReference type="GO" id="GO:0016705">
    <property type="term" value="F:oxidoreductase activity, acting on paired donors, with incorporation or reduction of molecular oxygen"/>
    <property type="evidence" value="ECO:0007669"/>
    <property type="project" value="UniProtKB-UniRule"/>
</dbReference>
<evidence type="ECO:0000256" key="1">
    <source>
        <dbReference type="HAMAP-Rule" id="MF_00469"/>
    </source>
</evidence>
<proteinExistence type="inferred from homology"/>
<dbReference type="HAMAP" id="MF_00469">
    <property type="entry name" value="TrhO"/>
    <property type="match status" value="1"/>
</dbReference>
<dbReference type="Proteomes" id="UP001138757">
    <property type="component" value="Unassembled WGS sequence"/>
</dbReference>
<comment type="function">
    <text evidence="1">Catalyzes oxygen-dependent 5-hydroxyuridine (ho5U) modification at position 34 in tRNAs.</text>
</comment>
<dbReference type="SMART" id="SM00450">
    <property type="entry name" value="RHOD"/>
    <property type="match status" value="1"/>
</dbReference>
<reference evidence="3" key="1">
    <citation type="submission" date="2021-05" db="EMBL/GenBank/DDBJ databases">
        <title>Genome of Sphingobium sp. strain.</title>
        <authorList>
            <person name="Fan R."/>
        </authorList>
    </citation>
    <scope>NUCLEOTIDE SEQUENCE</scope>
    <source>
        <strain evidence="3">H33</strain>
    </source>
</reference>
<dbReference type="InterPro" id="IPR001763">
    <property type="entry name" value="Rhodanese-like_dom"/>
</dbReference>
<evidence type="ECO:0000313" key="3">
    <source>
        <dbReference type="EMBL" id="MBT2186380.1"/>
    </source>
</evidence>
<keyword evidence="1" id="KW-0819">tRNA processing</keyword>
<dbReference type="CDD" id="cd01518">
    <property type="entry name" value="RHOD_YceA"/>
    <property type="match status" value="1"/>
</dbReference>
<name>A0A9X1DAJ3_9SPHN</name>
<comment type="caution">
    <text evidence="3">The sequence shown here is derived from an EMBL/GenBank/DDBJ whole genome shotgun (WGS) entry which is preliminary data.</text>
</comment>
<comment type="catalytic activity">
    <reaction evidence="1">
        <text>uridine(34) in tRNA + AH2 + O2 = 5-hydroxyuridine(34) in tRNA + A + H2O</text>
        <dbReference type="Rhea" id="RHEA:64224"/>
        <dbReference type="Rhea" id="RHEA-COMP:11727"/>
        <dbReference type="Rhea" id="RHEA-COMP:13381"/>
        <dbReference type="ChEBI" id="CHEBI:13193"/>
        <dbReference type="ChEBI" id="CHEBI:15377"/>
        <dbReference type="ChEBI" id="CHEBI:15379"/>
        <dbReference type="ChEBI" id="CHEBI:17499"/>
        <dbReference type="ChEBI" id="CHEBI:65315"/>
        <dbReference type="ChEBI" id="CHEBI:136877"/>
    </reaction>
</comment>
<dbReference type="AlphaFoldDB" id="A0A9X1DAJ3"/>
<dbReference type="SUPFAM" id="SSF52821">
    <property type="entry name" value="Rhodanese/Cell cycle control phosphatase"/>
    <property type="match status" value="1"/>
</dbReference>
<keyword evidence="4" id="KW-1185">Reference proteome</keyword>
<dbReference type="PANTHER" id="PTHR43268:SF3">
    <property type="entry name" value="RHODANESE-LIKE DOMAIN-CONTAINING PROTEIN 7-RELATED"/>
    <property type="match status" value="1"/>
</dbReference>
<dbReference type="Gene3D" id="3.30.70.100">
    <property type="match status" value="1"/>
</dbReference>
<sequence length="274" mass="29067">MPLLPPAVRVAAFYTFAPIPDPAALALELRAFGAGHGLVGSIILATEGMNGTIAGAPEAMDAALARLRAVPGFATLSARCHDAERLPFARWKVKVKPEIVTMGVADIDASAAGIHVPPEEWNALISDPDTILIDARNDYEVAIGAFAGAIDPQTASFGDFPAWFDAQVEQWRAEGRTPRLAMYCTGGIRCEKSTALARARGFEEVYHLDGGILAYLAQIEERDSLWQGECFLFDERIAITHGERTGAASLCPRCGQPVAASAEGCGPCVEAGEA</sequence>
<dbReference type="EC" id="1.14.-.-" evidence="1"/>
<feature type="domain" description="Rhodanese" evidence="2">
    <location>
        <begin position="126"/>
        <end position="224"/>
    </location>
</feature>
<dbReference type="InterPro" id="IPR020936">
    <property type="entry name" value="TrhO"/>
</dbReference>
<dbReference type="EMBL" id="JAHGAW010000003">
    <property type="protein sequence ID" value="MBT2186380.1"/>
    <property type="molecule type" value="Genomic_DNA"/>
</dbReference>
<dbReference type="GO" id="GO:0006400">
    <property type="term" value="P:tRNA modification"/>
    <property type="evidence" value="ECO:0007669"/>
    <property type="project" value="UniProtKB-UniRule"/>
</dbReference>
<dbReference type="InterPro" id="IPR040503">
    <property type="entry name" value="TRHO_N"/>
</dbReference>
<comment type="similarity">
    <text evidence="1">Belongs to the TrhO family.</text>
</comment>
<dbReference type="InterPro" id="IPR036873">
    <property type="entry name" value="Rhodanese-like_dom_sf"/>
</dbReference>
<keyword evidence="1" id="KW-0560">Oxidoreductase</keyword>
<gene>
    <name evidence="1" type="primary">trhO</name>
    <name evidence="3" type="ORF">KK488_05405</name>
</gene>
<protein>
    <recommendedName>
        <fullName evidence="1">tRNA uridine(34) hydroxylase</fullName>
        <ecNumber evidence="1">1.14.-.-</ecNumber>
    </recommendedName>
    <alternativeName>
        <fullName evidence="1">tRNA hydroxylation protein O</fullName>
    </alternativeName>
</protein>
<dbReference type="PANTHER" id="PTHR43268">
    <property type="entry name" value="THIOSULFATE SULFURTRANSFERASE/RHODANESE-LIKE DOMAIN-CONTAINING PROTEIN 2"/>
    <property type="match status" value="1"/>
</dbReference>
<evidence type="ECO:0000259" key="2">
    <source>
        <dbReference type="PROSITE" id="PS50206"/>
    </source>
</evidence>
<organism evidence="3 4">
    <name type="scientific">Sphingobium nicotianae</name>
    <dbReference type="NCBI Taxonomy" id="2782607"/>
    <lineage>
        <taxon>Bacteria</taxon>
        <taxon>Pseudomonadati</taxon>
        <taxon>Pseudomonadota</taxon>
        <taxon>Alphaproteobacteria</taxon>
        <taxon>Sphingomonadales</taxon>
        <taxon>Sphingomonadaceae</taxon>
        <taxon>Sphingobium</taxon>
    </lineage>
</organism>
<dbReference type="PROSITE" id="PS50206">
    <property type="entry name" value="RHODANESE_3"/>
    <property type="match status" value="1"/>
</dbReference>
<evidence type="ECO:0000313" key="4">
    <source>
        <dbReference type="Proteomes" id="UP001138757"/>
    </source>
</evidence>
<dbReference type="Pfam" id="PF17773">
    <property type="entry name" value="UPF0176_N"/>
    <property type="match status" value="1"/>
</dbReference>
<accession>A0A9X1DAJ3</accession>
<dbReference type="Pfam" id="PF00581">
    <property type="entry name" value="Rhodanese"/>
    <property type="match status" value="1"/>
</dbReference>